<dbReference type="AlphaFoldDB" id="A0AAV2GXW8"/>
<evidence type="ECO:0000313" key="1">
    <source>
        <dbReference type="EMBL" id="CAL1526284.1"/>
    </source>
</evidence>
<feature type="non-terminal residue" evidence="1">
    <location>
        <position position="111"/>
    </location>
</feature>
<dbReference type="EMBL" id="CAXITT010000003">
    <property type="protein sequence ID" value="CAL1526284.1"/>
    <property type="molecule type" value="Genomic_DNA"/>
</dbReference>
<keyword evidence="2" id="KW-1185">Reference proteome</keyword>
<sequence>KSADINSQKFSKGIKVRYRLLNDKTFTETKMVTGTLKPELKHSRIVSIDRLLPEHLDFFESNSITFLVYGKQEDTPGDPKLSKLSTKELRQMEQMGATNSGGRRRSVFQTD</sequence>
<proteinExistence type="predicted"/>
<evidence type="ECO:0000313" key="2">
    <source>
        <dbReference type="Proteomes" id="UP001497497"/>
    </source>
</evidence>
<name>A0AAV2GXW8_LYMST</name>
<dbReference type="Proteomes" id="UP001497497">
    <property type="component" value="Unassembled WGS sequence"/>
</dbReference>
<reference evidence="1 2" key="1">
    <citation type="submission" date="2024-04" db="EMBL/GenBank/DDBJ databases">
        <authorList>
            <consortium name="Genoscope - CEA"/>
            <person name="William W."/>
        </authorList>
    </citation>
    <scope>NUCLEOTIDE SEQUENCE [LARGE SCALE GENOMIC DNA]</scope>
</reference>
<comment type="caution">
    <text evidence="1">The sequence shown here is derived from an EMBL/GenBank/DDBJ whole genome shotgun (WGS) entry which is preliminary data.</text>
</comment>
<gene>
    <name evidence="1" type="ORF">GSLYS_00000461001</name>
</gene>
<feature type="non-terminal residue" evidence="1">
    <location>
        <position position="1"/>
    </location>
</feature>
<organism evidence="1 2">
    <name type="scientific">Lymnaea stagnalis</name>
    <name type="common">Great pond snail</name>
    <name type="synonym">Helix stagnalis</name>
    <dbReference type="NCBI Taxonomy" id="6523"/>
    <lineage>
        <taxon>Eukaryota</taxon>
        <taxon>Metazoa</taxon>
        <taxon>Spiralia</taxon>
        <taxon>Lophotrochozoa</taxon>
        <taxon>Mollusca</taxon>
        <taxon>Gastropoda</taxon>
        <taxon>Heterobranchia</taxon>
        <taxon>Euthyneura</taxon>
        <taxon>Panpulmonata</taxon>
        <taxon>Hygrophila</taxon>
        <taxon>Lymnaeoidea</taxon>
        <taxon>Lymnaeidae</taxon>
        <taxon>Lymnaea</taxon>
    </lineage>
</organism>
<accession>A0AAV2GXW8</accession>
<protein>
    <submittedName>
        <fullName evidence="1">Uncharacterized protein</fullName>
    </submittedName>
</protein>